<dbReference type="RefSeq" id="WP_204201721.1">
    <property type="nucleotide sequence ID" value="NZ_JAFELM010000010.1"/>
</dbReference>
<evidence type="ECO:0000313" key="2">
    <source>
        <dbReference type="Proteomes" id="UP001518925"/>
    </source>
</evidence>
<dbReference type="Proteomes" id="UP001518925">
    <property type="component" value="Unassembled WGS sequence"/>
</dbReference>
<proteinExistence type="predicted"/>
<evidence type="ECO:0008006" key="3">
    <source>
        <dbReference type="Google" id="ProtNLM"/>
    </source>
</evidence>
<comment type="caution">
    <text evidence="1">The sequence shown here is derived from an EMBL/GenBank/DDBJ whole genome shotgun (WGS) entry which is preliminary data.</text>
</comment>
<organism evidence="1 2">
    <name type="scientific">Bacillus suaedaesalsae</name>
    <dbReference type="NCBI Taxonomy" id="2810349"/>
    <lineage>
        <taxon>Bacteria</taxon>
        <taxon>Bacillati</taxon>
        <taxon>Bacillota</taxon>
        <taxon>Bacilli</taxon>
        <taxon>Bacillales</taxon>
        <taxon>Bacillaceae</taxon>
        <taxon>Bacillus</taxon>
    </lineage>
</organism>
<name>A0ABS2DCY7_9BACI</name>
<gene>
    <name evidence="1" type="ORF">JR050_01340</name>
</gene>
<reference evidence="1 2" key="1">
    <citation type="submission" date="2021-02" db="EMBL/GenBank/DDBJ databases">
        <title>Bacillus sp. RD4P76, an endophyte from a halophyte.</title>
        <authorList>
            <person name="Sun J.-Q."/>
        </authorList>
    </citation>
    <scope>NUCLEOTIDE SEQUENCE [LARGE SCALE GENOMIC DNA]</scope>
    <source>
        <strain evidence="1 2">RD4P76</strain>
    </source>
</reference>
<evidence type="ECO:0000313" key="1">
    <source>
        <dbReference type="EMBL" id="MBM6616326.1"/>
    </source>
</evidence>
<dbReference type="EMBL" id="JAFELM010000010">
    <property type="protein sequence ID" value="MBM6616326.1"/>
    <property type="molecule type" value="Genomic_DNA"/>
</dbReference>
<accession>A0ABS2DCY7</accession>
<keyword evidence="2" id="KW-1185">Reference proteome</keyword>
<sequence>MTKTIAFFLTNITILFILTSCETTEITYLYHKDTYSVGVPVEEINFSDVKLKKYTINEILFYPVIRHNSSNSNPETYSLALKVFKPKEVTDNSVIINNVKLEGSKAITFKPISTEINKNIEFINDGNQLGVKTSENDLIDEINDYDMNLKDNKSELKVLINVSVISGKQIITKELEYIFKAETEEYSTFLQ</sequence>
<dbReference type="PROSITE" id="PS51257">
    <property type="entry name" value="PROKAR_LIPOPROTEIN"/>
    <property type="match status" value="1"/>
</dbReference>
<protein>
    <recommendedName>
        <fullName evidence="3">Lipoprotein</fullName>
    </recommendedName>
</protein>